<feature type="region of interest" description="Disordered" evidence="8">
    <location>
        <begin position="256"/>
        <end position="287"/>
    </location>
</feature>
<feature type="compositionally biased region" description="Polar residues" evidence="8">
    <location>
        <begin position="517"/>
        <end position="529"/>
    </location>
</feature>
<dbReference type="SUPFAM" id="SSF57667">
    <property type="entry name" value="beta-beta-alpha zinc fingers"/>
    <property type="match status" value="3"/>
</dbReference>
<feature type="compositionally biased region" description="Polar residues" evidence="8">
    <location>
        <begin position="66"/>
        <end position="85"/>
    </location>
</feature>
<dbReference type="InterPro" id="IPR043359">
    <property type="entry name" value="GLI-like"/>
</dbReference>
<keyword evidence="5" id="KW-0862">Zinc</keyword>
<feature type="domain" description="C2H2-type" evidence="9">
    <location>
        <begin position="676"/>
        <end position="705"/>
    </location>
</feature>
<dbReference type="PROSITE" id="PS50157">
    <property type="entry name" value="ZINC_FINGER_C2H2_2"/>
    <property type="match status" value="5"/>
</dbReference>
<feature type="region of interest" description="Disordered" evidence="8">
    <location>
        <begin position="66"/>
        <end position="106"/>
    </location>
</feature>
<evidence type="ECO:0000256" key="3">
    <source>
        <dbReference type="ARBA" id="ARBA00022737"/>
    </source>
</evidence>
<dbReference type="GO" id="GO:0008270">
    <property type="term" value="F:zinc ion binding"/>
    <property type="evidence" value="ECO:0007669"/>
    <property type="project" value="UniProtKB-KW"/>
</dbReference>
<feature type="region of interest" description="Disordered" evidence="8">
    <location>
        <begin position="181"/>
        <end position="215"/>
    </location>
</feature>
<comment type="subcellular location">
    <subcellularLocation>
        <location evidence="1">Nucleus</location>
    </subcellularLocation>
</comment>
<evidence type="ECO:0000256" key="6">
    <source>
        <dbReference type="ARBA" id="ARBA00023242"/>
    </source>
</evidence>
<evidence type="ECO:0000256" key="8">
    <source>
        <dbReference type="SAM" id="MobiDB-lite"/>
    </source>
</evidence>
<evidence type="ECO:0000313" key="10">
    <source>
        <dbReference type="EMBL" id="CAI9721122.1"/>
    </source>
</evidence>
<dbReference type="Pfam" id="PF23561">
    <property type="entry name" value="zf-C2H2_15"/>
    <property type="match status" value="1"/>
</dbReference>
<evidence type="ECO:0000256" key="1">
    <source>
        <dbReference type="ARBA" id="ARBA00004123"/>
    </source>
</evidence>
<keyword evidence="3" id="KW-0677">Repeat</keyword>
<feature type="domain" description="C2H2-type" evidence="9">
    <location>
        <begin position="579"/>
        <end position="609"/>
    </location>
</feature>
<feature type="compositionally biased region" description="Polar residues" evidence="8">
    <location>
        <begin position="750"/>
        <end position="762"/>
    </location>
</feature>
<keyword evidence="2" id="KW-0479">Metal-binding</keyword>
<dbReference type="FunFam" id="3.30.160.60:FF:000036">
    <property type="entry name" value="GLI family zinc finger 3"/>
    <property type="match status" value="1"/>
</dbReference>
<dbReference type="FunFam" id="3.30.160.60:FF:000031">
    <property type="entry name" value="GLI family zinc finger 3"/>
    <property type="match status" value="1"/>
</dbReference>
<dbReference type="InterPro" id="IPR013087">
    <property type="entry name" value="Znf_C2H2_type"/>
</dbReference>
<accession>A0AA36ATT7</accession>
<evidence type="ECO:0000259" key="9">
    <source>
        <dbReference type="PROSITE" id="PS50157"/>
    </source>
</evidence>
<feature type="domain" description="C2H2-type" evidence="9">
    <location>
        <begin position="646"/>
        <end position="675"/>
    </location>
</feature>
<protein>
    <submittedName>
        <fullName evidence="10">Finger GLIS3-like</fullName>
    </submittedName>
</protein>
<dbReference type="GO" id="GO:0000981">
    <property type="term" value="F:DNA-binding transcription factor activity, RNA polymerase II-specific"/>
    <property type="evidence" value="ECO:0007669"/>
    <property type="project" value="TreeGrafter"/>
</dbReference>
<dbReference type="EMBL" id="OX597817">
    <property type="protein sequence ID" value="CAI9721122.1"/>
    <property type="molecule type" value="Genomic_DNA"/>
</dbReference>
<dbReference type="InterPro" id="IPR056436">
    <property type="entry name" value="Znf-C2H2_ZIC1-5/GLI1-3-like"/>
</dbReference>
<feature type="domain" description="C2H2-type" evidence="9">
    <location>
        <begin position="706"/>
        <end position="735"/>
    </location>
</feature>
<feature type="region of interest" description="Disordered" evidence="8">
    <location>
        <begin position="326"/>
        <end position="347"/>
    </location>
</feature>
<feature type="compositionally biased region" description="Polar residues" evidence="8">
    <location>
        <begin position="789"/>
        <end position="815"/>
    </location>
</feature>
<name>A0AA36ATT7_OCTVU</name>
<dbReference type="SMART" id="SM00355">
    <property type="entry name" value="ZnF_C2H2"/>
    <property type="match status" value="5"/>
</dbReference>
<dbReference type="GO" id="GO:0000978">
    <property type="term" value="F:RNA polymerase II cis-regulatory region sequence-specific DNA binding"/>
    <property type="evidence" value="ECO:0007669"/>
    <property type="project" value="TreeGrafter"/>
</dbReference>
<dbReference type="AlphaFoldDB" id="A0AA36ATT7"/>
<gene>
    <name evidence="10" type="ORF">OCTVUL_1B007057</name>
</gene>
<sequence length="1026" mass="113499">MTEDPVRMRERVSDPHSALVYQFEGFLLRKMSGPNLYNQGGIPSSKGESNTRVNMHIPALRIQSETPLPTNCSQTPPVLQPSDKSVQLPPLKTSRRNPNCSKLINTPRDPVQNIPCTAQQTKNISYIVSGSLQSNSCSRLNKNNGAFYGPQCISLNVRQSNPNISFNAVRLEPLNKSLNSSSLPSGPVFQNHTPTLSENSSIRSTPRDNMLSQSSSQYYGIGDRSIGLTTQSIINNNSIVDKHNFLESSLFQVDNNLSSNTNNNNDNNSNNNNNKIESQSANSSSQNANELPFTANLLTGSDNQQMPCESSKSLSPYFVENSPTPFSFNNSPRHSANMSSRLSGKTTSPLSIDGVELTTLIRTSPTSLVACLNGSRISSASFSPQHIGHLSARSCGTPNSGSGSSGSRNFSYTPQGISYGIKKEIDSNLGLNSLENYLLPLSSDNKDLFMRNQLVIPQDQVAYVEQMYSNQRMATLDTEQFSVPFSSSNFNEQINNHNNNMTTNINNNPNSKPPADNPTSVSTNDTGTIPTRPPPSYAQALHEQKLKQQIGLPLTSAGLQLSSNLTVKAEHFEDGEKKQICKWIDCNLLFTEQDELVRHIEKVHIDQRKAEDFTCFWQGCQRRLKPFNARYKLLIHMRVHSGEKPNKCTYEGCNKAFSRLENLKIHLRSHTGEKPYLCQFSECQKAFSNSSDRAKHQRTHLDTRPYACQVVGCTKRYTDPSSLRKHFKNHTQKDQQQQRKKIRSGKNDFTPDTLTDCISIQSLRPEDSMETDGNGTLSGAANDIYQGLGFSSNHSSQNGPCTNLSHQSPTGIQESPLSTSTLPFLEEQTENLNGFSPVPTSSLVSPRQILPSITSRPGAMQSTTNTQLETNYNSSFTPDLSYQSNSQHSQMYPMAFLQGSHMADNHGNYDENSNGLCMSRMTSGAALYPGASSMNYKMGTNFPNGMQKSFLQIPTFEELMPTIPLEDMQKAFSNYSVYGDQQALGSREFDSFGLPCLTTEENQFLPVGVVDRCSSRLSAVYAEGSI</sequence>
<keyword evidence="11" id="KW-1185">Reference proteome</keyword>
<evidence type="ECO:0000256" key="5">
    <source>
        <dbReference type="ARBA" id="ARBA00022833"/>
    </source>
</evidence>
<evidence type="ECO:0000256" key="2">
    <source>
        <dbReference type="ARBA" id="ARBA00022723"/>
    </source>
</evidence>
<feature type="compositionally biased region" description="Polar residues" evidence="8">
    <location>
        <begin position="188"/>
        <end position="204"/>
    </location>
</feature>
<dbReference type="GO" id="GO:0005634">
    <property type="term" value="C:nucleus"/>
    <property type="evidence" value="ECO:0007669"/>
    <property type="project" value="UniProtKB-SubCell"/>
</dbReference>
<evidence type="ECO:0000256" key="7">
    <source>
        <dbReference type="PROSITE-ProRule" id="PRU00042"/>
    </source>
</evidence>
<feature type="region of interest" description="Disordered" evidence="8">
    <location>
        <begin position="721"/>
        <end position="815"/>
    </location>
</feature>
<keyword evidence="4 7" id="KW-0863">Zinc-finger</keyword>
<dbReference type="Gene3D" id="3.30.160.60">
    <property type="entry name" value="Classic Zinc Finger"/>
    <property type="match status" value="5"/>
</dbReference>
<proteinExistence type="predicted"/>
<feature type="domain" description="C2H2-type" evidence="9">
    <location>
        <begin position="618"/>
        <end position="645"/>
    </location>
</feature>
<keyword evidence="6" id="KW-0539">Nucleus</keyword>
<evidence type="ECO:0000256" key="4">
    <source>
        <dbReference type="ARBA" id="ARBA00022771"/>
    </source>
</evidence>
<reference evidence="10" key="1">
    <citation type="submission" date="2023-08" db="EMBL/GenBank/DDBJ databases">
        <authorList>
            <person name="Alioto T."/>
            <person name="Alioto T."/>
            <person name="Gomez Garrido J."/>
        </authorList>
    </citation>
    <scope>NUCLEOTIDE SEQUENCE</scope>
</reference>
<dbReference type="InterPro" id="IPR036236">
    <property type="entry name" value="Znf_C2H2_sf"/>
</dbReference>
<feature type="compositionally biased region" description="Low complexity" evidence="8">
    <location>
        <begin position="492"/>
        <end position="510"/>
    </location>
</feature>
<dbReference type="Proteomes" id="UP001162480">
    <property type="component" value="Chromosome 4"/>
</dbReference>
<dbReference type="FunFam" id="3.30.160.60:FF:000453">
    <property type="entry name" value="GLIS family zinc finger 3"/>
    <property type="match status" value="1"/>
</dbReference>
<dbReference type="PANTHER" id="PTHR45718:SF7">
    <property type="entry name" value="C2H2-TYPE DOMAIN-CONTAINING PROTEIN"/>
    <property type="match status" value="1"/>
</dbReference>
<dbReference type="Pfam" id="PF00096">
    <property type="entry name" value="zf-C2H2"/>
    <property type="match status" value="3"/>
</dbReference>
<feature type="region of interest" description="Disordered" evidence="8">
    <location>
        <begin position="492"/>
        <end position="542"/>
    </location>
</feature>
<dbReference type="PROSITE" id="PS00028">
    <property type="entry name" value="ZINC_FINGER_C2H2_1"/>
    <property type="match status" value="4"/>
</dbReference>
<evidence type="ECO:0000313" key="11">
    <source>
        <dbReference type="Proteomes" id="UP001162480"/>
    </source>
</evidence>
<dbReference type="FunFam" id="3.30.160.60:FF:000048">
    <property type="entry name" value="GLI family zinc finger 3"/>
    <property type="match status" value="1"/>
</dbReference>
<dbReference type="PANTHER" id="PTHR45718">
    <property type="entry name" value="TRANSCRIPTIONAL ACTIVATOR CUBITUS INTERRUPTUS"/>
    <property type="match status" value="1"/>
</dbReference>
<organism evidence="10 11">
    <name type="scientific">Octopus vulgaris</name>
    <name type="common">Common octopus</name>
    <dbReference type="NCBI Taxonomy" id="6645"/>
    <lineage>
        <taxon>Eukaryota</taxon>
        <taxon>Metazoa</taxon>
        <taxon>Spiralia</taxon>
        <taxon>Lophotrochozoa</taxon>
        <taxon>Mollusca</taxon>
        <taxon>Cephalopoda</taxon>
        <taxon>Coleoidea</taxon>
        <taxon>Octopodiformes</taxon>
        <taxon>Octopoda</taxon>
        <taxon>Incirrata</taxon>
        <taxon>Octopodidae</taxon>
        <taxon>Octopus</taxon>
    </lineage>
</organism>